<dbReference type="PROSITE" id="PS51257">
    <property type="entry name" value="PROKAR_LIPOPROTEIN"/>
    <property type="match status" value="1"/>
</dbReference>
<sequence>MKLRHTLIPALACMSFIWSSCSSDSDIKPEPKTGMATITLNRPSKLQAAVAAAKPLIVEVPCKNHPDGPKLYVTLTPRPAPRRARVSTPEPSQFKLWSATLTEQNLNPPYKEETLALQGNKATWKYEWPSGATMSQLNLVAVTDLPDEMTVTPKTDNSDDMKAEVAIKNGQVLVPLDGKPIPFFGMSTNMMEQPQSQYSFTIDMEPLLYVLNIDLDVSDAPAPLNEEGHEFWKVYINTPQSKYDFAKSSYPIFNLYERRMASYDQHEEGQKENMIYDGSADIWNYDFNESTVNTQLTSYYLMSQRAAGKKKTTVGILDPNGLTINYLFRSDDNSENQQYMYDLGNVVYQHSNLYVFNINFGTNPQQ</sequence>
<accession>A0AAW7JEW6</accession>
<evidence type="ECO:0000313" key="1">
    <source>
        <dbReference type="EMBL" id="MDN0021611.1"/>
    </source>
</evidence>
<evidence type="ECO:0000313" key="3">
    <source>
        <dbReference type="Proteomes" id="UP001167831"/>
    </source>
</evidence>
<keyword evidence="3" id="KW-1185">Reference proteome</keyword>
<evidence type="ECO:0000313" key="4">
    <source>
        <dbReference type="Proteomes" id="UP001168478"/>
    </source>
</evidence>
<dbReference type="RefSeq" id="WP_289824426.1">
    <property type="nucleotide sequence ID" value="NZ_JAUEIE010000001.1"/>
</dbReference>
<dbReference type="Proteomes" id="UP001168478">
    <property type="component" value="Unassembled WGS sequence"/>
</dbReference>
<gene>
    <name evidence="1" type="ORF">QVN81_01025</name>
    <name evidence="2" type="ORF">QVN84_01015</name>
</gene>
<dbReference type="Proteomes" id="UP001167831">
    <property type="component" value="Unassembled WGS sequence"/>
</dbReference>
<name>A0AAW7JEW6_9BACT</name>
<dbReference type="AlphaFoldDB" id="A0AAW7JEW6"/>
<proteinExistence type="predicted"/>
<protein>
    <submittedName>
        <fullName evidence="2">Uncharacterized protein</fullName>
    </submittedName>
</protein>
<comment type="caution">
    <text evidence="2">The sequence shown here is derived from an EMBL/GenBank/DDBJ whole genome shotgun (WGS) entry which is preliminary data.</text>
</comment>
<dbReference type="EMBL" id="JAUEIE010000001">
    <property type="protein sequence ID" value="MDN0021611.1"/>
    <property type="molecule type" value="Genomic_DNA"/>
</dbReference>
<dbReference type="EMBL" id="JAUEIF010000001">
    <property type="protein sequence ID" value="MDN0024107.1"/>
    <property type="molecule type" value="Genomic_DNA"/>
</dbReference>
<reference evidence="2" key="2">
    <citation type="submission" date="2023-08" db="EMBL/GenBank/DDBJ databases">
        <title>Identification and characterization of horizontal gene transfer across gut microbiota members of farm animals based on homology search.</title>
        <authorList>
            <person name="Schwarzerova J."/>
            <person name="Nykrynova M."/>
            <person name="Jureckova K."/>
            <person name="Cejkova D."/>
            <person name="Rychlik I."/>
        </authorList>
    </citation>
    <scope>NUCLEOTIDE SEQUENCE</scope>
    <source>
        <strain evidence="2">ET15</strain>
        <strain evidence="1">ET37</strain>
    </source>
</reference>
<evidence type="ECO:0000313" key="2">
    <source>
        <dbReference type="EMBL" id="MDN0024107.1"/>
    </source>
</evidence>
<organism evidence="2 4">
    <name type="scientific">Leyella lascolaii</name>
    <dbReference type="NCBI Taxonomy" id="1776379"/>
    <lineage>
        <taxon>Bacteria</taxon>
        <taxon>Pseudomonadati</taxon>
        <taxon>Bacteroidota</taxon>
        <taxon>Bacteroidia</taxon>
        <taxon>Bacteroidales</taxon>
        <taxon>Prevotellaceae</taxon>
        <taxon>Leyella</taxon>
    </lineage>
</organism>
<reference evidence="2" key="1">
    <citation type="submission" date="2023-06" db="EMBL/GenBank/DDBJ databases">
        <authorList>
            <person name="Zeman M."/>
            <person name="Kubasova T."/>
            <person name="Jahodarova E."/>
            <person name="Nykrynova M."/>
            <person name="Rychlik I."/>
        </authorList>
    </citation>
    <scope>NUCLEOTIDE SEQUENCE</scope>
    <source>
        <strain evidence="2">ET15</strain>
        <strain evidence="1">ET37</strain>
    </source>
</reference>